<dbReference type="FunFam" id="1.20.200.10:FF:000015">
    <property type="entry name" value="argininosuccinate lyase isoform X2"/>
    <property type="match status" value="1"/>
</dbReference>
<evidence type="ECO:0000256" key="3">
    <source>
        <dbReference type="ARBA" id="ARBA00022571"/>
    </source>
</evidence>
<dbReference type="InterPro" id="IPR022761">
    <property type="entry name" value="Fumarate_lyase_N"/>
</dbReference>
<dbReference type="Proteomes" id="UP000255328">
    <property type="component" value="Unassembled WGS sequence"/>
</dbReference>
<evidence type="ECO:0000313" key="9">
    <source>
        <dbReference type="Proteomes" id="UP000255328"/>
    </source>
</evidence>
<keyword evidence="5 8" id="KW-0456">Lyase</keyword>
<evidence type="ECO:0000256" key="1">
    <source>
        <dbReference type="ARBA" id="ARBA00004941"/>
    </source>
</evidence>
<dbReference type="PRINTS" id="PR00149">
    <property type="entry name" value="FUMRATELYASE"/>
</dbReference>
<dbReference type="GO" id="GO:0004056">
    <property type="term" value="F:argininosuccinate lyase activity"/>
    <property type="evidence" value="ECO:0007669"/>
    <property type="project" value="UniProtKB-UniRule"/>
</dbReference>
<dbReference type="OrthoDB" id="9769623at2"/>
<comment type="catalytic activity">
    <reaction evidence="5">
        <text>2-(N(omega)-L-arginino)succinate = fumarate + L-arginine</text>
        <dbReference type="Rhea" id="RHEA:24020"/>
        <dbReference type="ChEBI" id="CHEBI:29806"/>
        <dbReference type="ChEBI" id="CHEBI:32682"/>
        <dbReference type="ChEBI" id="CHEBI:57472"/>
        <dbReference type="EC" id="4.3.2.1"/>
    </reaction>
</comment>
<dbReference type="GO" id="GO:0042450">
    <property type="term" value="P:L-arginine biosynthetic process via ornithine"/>
    <property type="evidence" value="ECO:0007669"/>
    <property type="project" value="UniProtKB-UniRule"/>
</dbReference>
<dbReference type="Gene3D" id="1.10.275.10">
    <property type="entry name" value="Fumarase/aspartase (N-terminal domain)"/>
    <property type="match status" value="1"/>
</dbReference>
<sequence length="472" mass="53384">MQFFSGRFKEKASHLILDFHSSISFDKRLYKYDIMGSIAHVRGLGKQGIISLEDSQLIERTLKDILRDIEAGKIEFSIEYEDIHMNIEKILIDRIGDVGKKLHTGRSRNDQVAVDMKLFTKDEVVKIQALLLDLLEVINSMAKENLSTYMPGFTHLQKAQPVSFAHYILAYAEMFRRDYIRLSNAISLADTSPLGSAALAGTTYPLDRQFTASQLGFSAPTWNSMDSVSDRDYLIEIINAFSLIMVHLSRFCEEIIIFSSNDYGYIELSDSFSTGSSIMPQKKNPDAAELIRGKSGRVFGDLMALLTTMKGIPLAYNKDMQEDKENFFDALDTVKACLNVFIGMFHTLTVKKENMLLAASQGFINATDVADFLTEKGMSFRDAYKIVGSMVAYCIDNNTTFENLTFENYKNFSELFDNDIYEAISIKNCVEKRTTLGGPGEESVLAHIEFLDKFILDSEKHVNEFKLNNILD</sequence>
<name>A0A377GZ96_9FUSO</name>
<dbReference type="InterPro" id="IPR024083">
    <property type="entry name" value="Fumarase/histidase_N"/>
</dbReference>
<evidence type="ECO:0000259" key="7">
    <source>
        <dbReference type="Pfam" id="PF14698"/>
    </source>
</evidence>
<dbReference type="InterPro" id="IPR009049">
    <property type="entry name" value="Argininosuccinate_lyase"/>
</dbReference>
<accession>A0A377GZ96</accession>
<organism evidence="8 9">
    <name type="scientific">Fusobacterium necrogenes</name>
    <dbReference type="NCBI Taxonomy" id="858"/>
    <lineage>
        <taxon>Bacteria</taxon>
        <taxon>Fusobacteriati</taxon>
        <taxon>Fusobacteriota</taxon>
        <taxon>Fusobacteriia</taxon>
        <taxon>Fusobacteriales</taxon>
        <taxon>Fusobacteriaceae</taxon>
        <taxon>Fusobacterium</taxon>
    </lineage>
</organism>
<keyword evidence="4 5" id="KW-0028">Amino-acid biosynthesis</keyword>
<dbReference type="PROSITE" id="PS00163">
    <property type="entry name" value="FUMARATE_LYASES"/>
    <property type="match status" value="1"/>
</dbReference>
<reference evidence="8 9" key="1">
    <citation type="submission" date="2018-06" db="EMBL/GenBank/DDBJ databases">
        <authorList>
            <consortium name="Pathogen Informatics"/>
            <person name="Doyle S."/>
        </authorList>
    </citation>
    <scope>NUCLEOTIDE SEQUENCE [LARGE SCALE GENOMIC DNA]</scope>
    <source>
        <strain evidence="8 9">NCTC10723</strain>
    </source>
</reference>
<dbReference type="AlphaFoldDB" id="A0A377GZ96"/>
<evidence type="ECO:0000259" key="6">
    <source>
        <dbReference type="Pfam" id="PF00206"/>
    </source>
</evidence>
<dbReference type="EC" id="4.3.2.1" evidence="2 5"/>
<comment type="similarity">
    <text evidence="5">Belongs to the lyase 1 family. Argininosuccinate lyase subfamily.</text>
</comment>
<dbReference type="FunFam" id="1.10.275.10:FF:000002">
    <property type="entry name" value="Argininosuccinate lyase"/>
    <property type="match status" value="1"/>
</dbReference>
<proteinExistence type="inferred from homology"/>
<dbReference type="GO" id="GO:0005829">
    <property type="term" value="C:cytosol"/>
    <property type="evidence" value="ECO:0007669"/>
    <property type="project" value="TreeGrafter"/>
</dbReference>
<dbReference type="Pfam" id="PF14698">
    <property type="entry name" value="ASL_C2"/>
    <property type="match status" value="1"/>
</dbReference>
<dbReference type="PANTHER" id="PTHR43814:SF1">
    <property type="entry name" value="ARGININOSUCCINATE LYASE"/>
    <property type="match status" value="1"/>
</dbReference>
<feature type="domain" description="Fumarate lyase N-terminal" evidence="6">
    <location>
        <begin position="6"/>
        <end position="300"/>
    </location>
</feature>
<evidence type="ECO:0000256" key="2">
    <source>
        <dbReference type="ARBA" id="ARBA00012338"/>
    </source>
</evidence>
<dbReference type="InterPro" id="IPR029419">
    <property type="entry name" value="Arg_succ_lyase_C"/>
</dbReference>
<dbReference type="InterPro" id="IPR008948">
    <property type="entry name" value="L-Aspartase-like"/>
</dbReference>
<dbReference type="Gene3D" id="1.20.200.10">
    <property type="entry name" value="Fumarase/aspartase (Central domain)"/>
    <property type="match status" value="1"/>
</dbReference>
<dbReference type="Pfam" id="PF00206">
    <property type="entry name" value="Lyase_1"/>
    <property type="match status" value="1"/>
</dbReference>
<dbReference type="RefSeq" id="WP_115271293.1">
    <property type="nucleotide sequence ID" value="NZ_UGGU01000003.1"/>
</dbReference>
<keyword evidence="3 5" id="KW-0055">Arginine biosynthesis</keyword>
<evidence type="ECO:0000256" key="5">
    <source>
        <dbReference type="HAMAP-Rule" id="MF_00006"/>
    </source>
</evidence>
<dbReference type="InterPro" id="IPR020557">
    <property type="entry name" value="Fumarate_lyase_CS"/>
</dbReference>
<dbReference type="Gene3D" id="1.10.40.30">
    <property type="entry name" value="Fumarase/aspartase (C-terminal domain)"/>
    <property type="match status" value="1"/>
</dbReference>
<comment type="subcellular location">
    <subcellularLocation>
        <location evidence="5">Cytoplasm</location>
    </subcellularLocation>
</comment>
<dbReference type="PRINTS" id="PR00145">
    <property type="entry name" value="ARGSUCLYASE"/>
</dbReference>
<gene>
    <name evidence="5 8" type="primary">argH</name>
    <name evidence="8" type="ORF">NCTC10723_01791</name>
</gene>
<evidence type="ECO:0000256" key="4">
    <source>
        <dbReference type="ARBA" id="ARBA00022605"/>
    </source>
</evidence>
<keyword evidence="9" id="KW-1185">Reference proteome</keyword>
<dbReference type="NCBIfam" id="TIGR00838">
    <property type="entry name" value="argH"/>
    <property type="match status" value="1"/>
</dbReference>
<dbReference type="HAMAP" id="MF_00006">
    <property type="entry name" value="Arg_succ_lyase"/>
    <property type="match status" value="1"/>
</dbReference>
<dbReference type="CDD" id="cd01359">
    <property type="entry name" value="Argininosuccinate_lyase"/>
    <property type="match status" value="1"/>
</dbReference>
<dbReference type="EMBL" id="UGGU01000003">
    <property type="protein sequence ID" value="STO32298.1"/>
    <property type="molecule type" value="Genomic_DNA"/>
</dbReference>
<dbReference type="SUPFAM" id="SSF48557">
    <property type="entry name" value="L-aspartase-like"/>
    <property type="match status" value="1"/>
</dbReference>
<dbReference type="InterPro" id="IPR000362">
    <property type="entry name" value="Fumarate_lyase_fam"/>
</dbReference>
<protein>
    <recommendedName>
        <fullName evidence="2 5">Argininosuccinate lyase</fullName>
        <shortName evidence="5">ASAL</shortName>
        <ecNumber evidence="2 5">4.3.2.1</ecNumber>
    </recommendedName>
    <alternativeName>
        <fullName evidence="5">Arginosuccinase</fullName>
    </alternativeName>
</protein>
<dbReference type="UniPathway" id="UPA00068">
    <property type="reaction ID" value="UER00114"/>
</dbReference>
<feature type="domain" description="Argininosuccinate lyase C-terminal" evidence="7">
    <location>
        <begin position="363"/>
        <end position="431"/>
    </location>
</feature>
<keyword evidence="5" id="KW-0963">Cytoplasm</keyword>
<dbReference type="FunFam" id="1.10.40.30:FF:000001">
    <property type="entry name" value="Argininosuccinate lyase"/>
    <property type="match status" value="1"/>
</dbReference>
<dbReference type="PANTHER" id="PTHR43814">
    <property type="entry name" value="ARGININOSUCCINATE LYASE"/>
    <property type="match status" value="1"/>
</dbReference>
<comment type="pathway">
    <text evidence="1 5">Amino-acid biosynthesis; L-arginine biosynthesis; L-arginine from L-ornithine and carbamoyl phosphate: step 3/3.</text>
</comment>
<evidence type="ECO:0000313" key="8">
    <source>
        <dbReference type="EMBL" id="STO32298.1"/>
    </source>
</evidence>